<evidence type="ECO:0000313" key="2">
    <source>
        <dbReference type="Proteomes" id="UP000032067"/>
    </source>
</evidence>
<accession>A0A0D0MQX4</accession>
<reference evidence="1 2" key="1">
    <citation type="submission" date="2014-12" db="EMBL/GenBank/DDBJ databases">
        <title>16Stimator: statistical estimation of ribosomal gene copy numbers from draft genome assemblies.</title>
        <authorList>
            <person name="Perisin M.A."/>
            <person name="Vetter M."/>
            <person name="Gilbert J.A."/>
            <person name="Bergelson J."/>
        </authorList>
    </citation>
    <scope>NUCLEOTIDE SEQUENCE [LARGE SCALE GENOMIC DNA]</scope>
    <source>
        <strain evidence="1 2">MEDvA23</strain>
    </source>
</reference>
<dbReference type="InterPro" id="IPR029044">
    <property type="entry name" value="Nucleotide-diphossugar_trans"/>
</dbReference>
<dbReference type="EMBL" id="JXQQ01000023">
    <property type="protein sequence ID" value="KIQ33284.1"/>
    <property type="molecule type" value="Genomic_DNA"/>
</dbReference>
<organism evidence="1 2">
    <name type="scientific">Variovorax paradoxus</name>
    <dbReference type="NCBI Taxonomy" id="34073"/>
    <lineage>
        <taxon>Bacteria</taxon>
        <taxon>Pseudomonadati</taxon>
        <taxon>Pseudomonadota</taxon>
        <taxon>Betaproteobacteria</taxon>
        <taxon>Burkholderiales</taxon>
        <taxon>Comamonadaceae</taxon>
        <taxon>Variovorax</taxon>
    </lineage>
</organism>
<sequence length="362" mass="40116">MTFDNARGNEDALTILVPTYRNDPKARRVLAGLAALVAASEGRMRLAVGDNSQDPHKHEFLRRLAEWSPSLIDIHCRPKRISGQMNLLDLYGRSASGILMFHADDDYISDDYMVRAHEILRQDPGVSAAYTSYIVSKGGAILTVPQTAPQLDQASPVERLIENHNCWGGYNLLFYSVFRKRSLEGTVAFLNACPIEAPFHDWWFSYAMVCSGSVRNAAVGQILYAAEGTHEMGGNDSVAHYAALGLPPAVSHLQLLFTAAEGACFFLGKYSPLADAGARHACAQFMFENNIRIATARLKQSHLPAIGIEGEVLQQLTTVVLNHDWLTLEKTIDFLHLVLARTRTDLADRYRNFLNDAMRIPA</sequence>
<proteinExistence type="predicted"/>
<dbReference type="RefSeq" id="WP_042578763.1">
    <property type="nucleotide sequence ID" value="NZ_JXQQ01000023.1"/>
</dbReference>
<comment type="caution">
    <text evidence="1">The sequence shown here is derived from an EMBL/GenBank/DDBJ whole genome shotgun (WGS) entry which is preliminary data.</text>
</comment>
<gene>
    <name evidence="1" type="ORF">RT97_10720</name>
</gene>
<evidence type="ECO:0000313" key="1">
    <source>
        <dbReference type="EMBL" id="KIQ33284.1"/>
    </source>
</evidence>
<evidence type="ECO:0008006" key="3">
    <source>
        <dbReference type="Google" id="ProtNLM"/>
    </source>
</evidence>
<dbReference type="AlphaFoldDB" id="A0A0D0MQX4"/>
<dbReference type="OrthoDB" id="9887933at2"/>
<dbReference type="Proteomes" id="UP000032067">
    <property type="component" value="Unassembled WGS sequence"/>
</dbReference>
<protein>
    <recommendedName>
        <fullName evidence="3">Glycosyltransferase 2-like domain-containing protein</fullName>
    </recommendedName>
</protein>
<name>A0A0D0MQX4_VARPD</name>
<dbReference type="SUPFAM" id="SSF53448">
    <property type="entry name" value="Nucleotide-diphospho-sugar transferases"/>
    <property type="match status" value="1"/>
</dbReference>